<comment type="caution">
    <text evidence="1">The sequence shown here is derived from an EMBL/GenBank/DDBJ whole genome shotgun (WGS) entry which is preliminary data.</text>
</comment>
<accession>A0A0F5LGT5</accession>
<evidence type="ECO:0000313" key="2">
    <source>
        <dbReference type="Proteomes" id="UP000033514"/>
    </source>
</evidence>
<dbReference type="EMBL" id="LAJG01000005">
    <property type="protein sequence ID" value="KKB80782.1"/>
    <property type="molecule type" value="Genomic_DNA"/>
</dbReference>
<sequence length="141" mass="15080">MATTTEGAIEEALLARLATLVLSPAHPVAWPNLNFTKPNDNRYLEAIFAPNAANRVLIDSDGPHQRIGFLQVNVRDGLNKGTRITDIAGAVAAHFHADLKLSHALGLIVRITADAEVGSMLVETTPPGVLVPVLVPFECWA</sequence>
<gene>
    <name evidence="1" type="ORF">VW35_00810</name>
</gene>
<dbReference type="InterPro" id="IPR025395">
    <property type="entry name" value="Phage_tail_terminator-like"/>
</dbReference>
<dbReference type="AlphaFoldDB" id="A0A0F5LGT5"/>
<evidence type="ECO:0000313" key="1">
    <source>
        <dbReference type="EMBL" id="KKB80782.1"/>
    </source>
</evidence>
<protein>
    <submittedName>
        <fullName evidence="1">Uncharacterized protein</fullName>
    </submittedName>
</protein>
<name>A0A0F5LGT5_9HYPH</name>
<proteinExistence type="predicted"/>
<dbReference type="Pfam" id="PF13554">
    <property type="entry name" value="Phage_tail_terminator_5"/>
    <property type="match status" value="1"/>
</dbReference>
<dbReference type="Proteomes" id="UP000033514">
    <property type="component" value="Unassembled WGS sequence"/>
</dbReference>
<organism evidence="1 2">
    <name type="scientific">Devosia soli</name>
    <dbReference type="NCBI Taxonomy" id="361041"/>
    <lineage>
        <taxon>Bacteria</taxon>
        <taxon>Pseudomonadati</taxon>
        <taxon>Pseudomonadota</taxon>
        <taxon>Alphaproteobacteria</taxon>
        <taxon>Hyphomicrobiales</taxon>
        <taxon>Devosiaceae</taxon>
        <taxon>Devosia</taxon>
    </lineage>
</organism>
<keyword evidence="2" id="KW-1185">Reference proteome</keyword>
<dbReference type="Gene3D" id="3.30.2000.20">
    <property type="match status" value="1"/>
</dbReference>
<reference evidence="1 2" key="1">
    <citation type="submission" date="2015-03" db="EMBL/GenBank/DDBJ databases">
        <authorList>
            <person name="Hassan Y.I."/>
            <person name="Lepp D."/>
            <person name="Zhou T."/>
        </authorList>
    </citation>
    <scope>NUCLEOTIDE SEQUENCE [LARGE SCALE GENOMIC DNA]</scope>
    <source>
        <strain evidence="1 2">GH2-10</strain>
    </source>
</reference>
<dbReference type="RefSeq" id="WP_046141135.1">
    <property type="nucleotide sequence ID" value="NZ_LAJG01000005.1"/>
</dbReference>
<dbReference type="STRING" id="361041.VW35_00810"/>
<dbReference type="PATRIC" id="fig|361041.3.peg.3545"/>